<dbReference type="EMBL" id="JAGYWB010000017">
    <property type="protein sequence ID" value="KAI0494613.1"/>
    <property type="molecule type" value="Genomic_DNA"/>
</dbReference>
<dbReference type="Pfam" id="PF14223">
    <property type="entry name" value="Retrotran_gag_2"/>
    <property type="match status" value="1"/>
</dbReference>
<evidence type="ECO:0000256" key="1">
    <source>
        <dbReference type="SAM" id="MobiDB-lite"/>
    </source>
</evidence>
<proteinExistence type="predicted"/>
<gene>
    <name evidence="2" type="ORF">KFK09_024754</name>
</gene>
<dbReference type="Proteomes" id="UP000829196">
    <property type="component" value="Unassembled WGS sequence"/>
</dbReference>
<dbReference type="AlphaFoldDB" id="A0A8T3AEV1"/>
<feature type="region of interest" description="Disordered" evidence="1">
    <location>
        <begin position="102"/>
        <end position="122"/>
    </location>
</feature>
<dbReference type="SMR" id="A0A8T3AEV1"/>
<comment type="caution">
    <text evidence="2">The sequence shown here is derived from an EMBL/GenBank/DDBJ whole genome shotgun (WGS) entry which is preliminary data.</text>
</comment>
<sequence>MRHVITINEHLNDFTKLLADILNLDEKVGDKNKMLLLLNSLLDEYENFTMTLIHGKEVLNYDEVTTSLLNQEFWHRDKELAKINLVEALTLQQERFVMQTSDGERYSKEGSKIDGRDHSILF</sequence>
<reference evidence="2" key="1">
    <citation type="journal article" date="2022" name="Front. Genet.">
        <title>Chromosome-Scale Assembly of the Dendrobium nobile Genome Provides Insights Into the Molecular Mechanism of the Biosynthesis of the Medicinal Active Ingredient of Dendrobium.</title>
        <authorList>
            <person name="Xu Q."/>
            <person name="Niu S.-C."/>
            <person name="Li K.-L."/>
            <person name="Zheng P.-J."/>
            <person name="Zhang X.-J."/>
            <person name="Jia Y."/>
            <person name="Liu Y."/>
            <person name="Niu Y.-X."/>
            <person name="Yu L.-H."/>
            <person name="Chen D.-F."/>
            <person name="Zhang G.-Q."/>
        </authorList>
    </citation>
    <scope>NUCLEOTIDE SEQUENCE</scope>
    <source>
        <tissue evidence="2">Leaf</tissue>
    </source>
</reference>
<organism evidence="2 3">
    <name type="scientific">Dendrobium nobile</name>
    <name type="common">Orchid</name>
    <dbReference type="NCBI Taxonomy" id="94219"/>
    <lineage>
        <taxon>Eukaryota</taxon>
        <taxon>Viridiplantae</taxon>
        <taxon>Streptophyta</taxon>
        <taxon>Embryophyta</taxon>
        <taxon>Tracheophyta</taxon>
        <taxon>Spermatophyta</taxon>
        <taxon>Magnoliopsida</taxon>
        <taxon>Liliopsida</taxon>
        <taxon>Asparagales</taxon>
        <taxon>Orchidaceae</taxon>
        <taxon>Epidendroideae</taxon>
        <taxon>Malaxideae</taxon>
        <taxon>Dendrobiinae</taxon>
        <taxon>Dendrobium</taxon>
    </lineage>
</organism>
<name>A0A8T3AEV1_DENNO</name>
<keyword evidence="3" id="KW-1185">Reference proteome</keyword>
<evidence type="ECO:0000313" key="2">
    <source>
        <dbReference type="EMBL" id="KAI0494613.1"/>
    </source>
</evidence>
<accession>A0A8T3AEV1</accession>
<protein>
    <submittedName>
        <fullName evidence="2">Uncharacterized protein</fullName>
    </submittedName>
</protein>
<evidence type="ECO:0000313" key="3">
    <source>
        <dbReference type="Proteomes" id="UP000829196"/>
    </source>
</evidence>